<protein>
    <submittedName>
        <fullName evidence="1">Uncharacterized protein</fullName>
    </submittedName>
</protein>
<dbReference type="Proteomes" id="UP000034491">
    <property type="component" value="Unassembled WGS sequence"/>
</dbReference>
<dbReference type="STRING" id="1549748.WH95_18355"/>
<accession>A0A0M2R4N9</accession>
<sequence length="144" mass="16005">MNINGYIVGVYFGSSYKCDAFLSTRDNKELRVPRDVGKYIMGQQETVNMLQANNGDLVNALQGLMDYTKGLIKTHFDDPSRIEEVDCIGIAEQTLNDTEAINQRKPIETALSFAASAIKCGDTWSPSCEKVFNAAWDALQEERG</sequence>
<dbReference type="EMBL" id="LANI01000032">
    <property type="protein sequence ID" value="KKJ75409.1"/>
    <property type="molecule type" value="Genomic_DNA"/>
</dbReference>
<gene>
    <name evidence="1" type="ORF">WH95_18355</name>
</gene>
<keyword evidence="2" id="KW-1185">Reference proteome</keyword>
<evidence type="ECO:0000313" key="1">
    <source>
        <dbReference type="EMBL" id="KKJ75409.1"/>
    </source>
</evidence>
<organism evidence="1 2">
    <name type="scientific">Kiloniella litopenaei</name>
    <dbReference type="NCBI Taxonomy" id="1549748"/>
    <lineage>
        <taxon>Bacteria</taxon>
        <taxon>Pseudomonadati</taxon>
        <taxon>Pseudomonadota</taxon>
        <taxon>Alphaproteobacteria</taxon>
        <taxon>Rhodospirillales</taxon>
        <taxon>Kiloniellaceae</taxon>
        <taxon>Kiloniella</taxon>
    </lineage>
</organism>
<reference evidence="1 2" key="1">
    <citation type="submission" date="2015-03" db="EMBL/GenBank/DDBJ databases">
        <title>Genome sequence of Kiloniella sp. P1-1, isolated from the gut microflora of Pacific white shrimp, Penaeus vannamei.</title>
        <authorList>
            <person name="Shao Z."/>
            <person name="Wang L."/>
            <person name="Li X."/>
        </authorList>
    </citation>
    <scope>NUCLEOTIDE SEQUENCE [LARGE SCALE GENOMIC DNA]</scope>
    <source>
        <strain evidence="1 2">P1-1</strain>
    </source>
</reference>
<dbReference type="AlphaFoldDB" id="A0A0M2R4N9"/>
<evidence type="ECO:0000313" key="2">
    <source>
        <dbReference type="Proteomes" id="UP000034491"/>
    </source>
</evidence>
<comment type="caution">
    <text evidence="1">The sequence shown here is derived from an EMBL/GenBank/DDBJ whole genome shotgun (WGS) entry which is preliminary data.</text>
</comment>
<proteinExistence type="predicted"/>
<name>A0A0M2R4N9_9PROT</name>